<gene>
    <name evidence="3" type="ORF">MPP7335_03112</name>
</gene>
<dbReference type="GO" id="GO:0046872">
    <property type="term" value="F:metal ion binding"/>
    <property type="evidence" value="ECO:0007669"/>
    <property type="project" value="UniProtKB-KW"/>
</dbReference>
<evidence type="ECO:0000313" key="4">
    <source>
        <dbReference type="Proteomes" id="UP000252008"/>
    </source>
</evidence>
<feature type="domain" description="VOC" evidence="2">
    <location>
        <begin position="6"/>
        <end position="118"/>
    </location>
</feature>
<dbReference type="GO" id="GO:0046491">
    <property type="term" value="P:L-methylmalonyl-CoA metabolic process"/>
    <property type="evidence" value="ECO:0007669"/>
    <property type="project" value="TreeGrafter"/>
</dbReference>
<keyword evidence="4" id="KW-1185">Reference proteome</keyword>
<dbReference type="PANTHER" id="PTHR43048:SF3">
    <property type="entry name" value="METHYLMALONYL-COA EPIMERASE, MITOCHONDRIAL"/>
    <property type="match status" value="1"/>
</dbReference>
<sequence length="297" mass="32771">MIRTYRIDHIAQVVDNHDAQVEVMTDVFGFTATHSWHGNGFRGTRLAVPGNRGHSWVVMHAEDGGTGIHHVAIEVPDLAAAQAELGRRGVGVEILEEGRWIAASLSPPAHQPGLPVWIRGPQAPGLPGESPLRTETPHPEGTVGITAINHVCQAFADRDELSSWLTDLAGFVEVWRTPDGTYPDMADLVLSIPGSEIYWEIMSPVGDGSFVERFLGRQGPVGHHVTFEVADWEHALTVCEQREVPIFGVEEGFVDDARWKHLFIRPQYTAGTLVQLFWESRPGVWVRSKHVAPVEKG</sequence>
<protein>
    <submittedName>
        <fullName evidence="3">Methylmalonyl CoA epimerase [Syntrophus aciditrophicus SB]</fullName>
    </submittedName>
</protein>
<dbReference type="GO" id="GO:0004493">
    <property type="term" value="F:methylmalonyl-CoA epimerase activity"/>
    <property type="evidence" value="ECO:0007669"/>
    <property type="project" value="TreeGrafter"/>
</dbReference>
<evidence type="ECO:0000313" key="3">
    <source>
        <dbReference type="EMBL" id="SRX81362.1"/>
    </source>
</evidence>
<dbReference type="AlphaFoldDB" id="A0A375YJS1"/>
<organism evidence="3 4">
    <name type="scientific">Mycolicibacterium parafortuitum</name>
    <name type="common">Mycobacterium parafortuitum</name>
    <dbReference type="NCBI Taxonomy" id="39692"/>
    <lineage>
        <taxon>Bacteria</taxon>
        <taxon>Bacillati</taxon>
        <taxon>Actinomycetota</taxon>
        <taxon>Actinomycetes</taxon>
        <taxon>Mycobacteriales</taxon>
        <taxon>Mycobacteriaceae</taxon>
        <taxon>Mycolicibacterium</taxon>
    </lineage>
</organism>
<feature type="domain" description="VOC" evidence="2">
    <location>
        <begin position="147"/>
        <end position="279"/>
    </location>
</feature>
<dbReference type="InterPro" id="IPR051785">
    <property type="entry name" value="MMCE/EMCE_epimerase"/>
</dbReference>
<dbReference type="EMBL" id="UEGS01000001">
    <property type="protein sequence ID" value="SRX81362.1"/>
    <property type="molecule type" value="Genomic_DNA"/>
</dbReference>
<evidence type="ECO:0000259" key="2">
    <source>
        <dbReference type="PROSITE" id="PS51819"/>
    </source>
</evidence>
<dbReference type="PANTHER" id="PTHR43048">
    <property type="entry name" value="METHYLMALONYL-COA EPIMERASE"/>
    <property type="match status" value="1"/>
</dbReference>
<proteinExistence type="predicted"/>
<dbReference type="InterPro" id="IPR004360">
    <property type="entry name" value="Glyas_Fos-R_dOase_dom"/>
</dbReference>
<dbReference type="RefSeq" id="WP_207569365.1">
    <property type="nucleotide sequence ID" value="NZ_MVID01000025.1"/>
</dbReference>
<dbReference type="Proteomes" id="UP000252008">
    <property type="component" value="Unassembled WGS sequence"/>
</dbReference>
<name>A0A375YJS1_MYCPF</name>
<accession>A0A375YJS1</accession>
<dbReference type="InterPro" id="IPR029068">
    <property type="entry name" value="Glyas_Bleomycin-R_OHBP_Dase"/>
</dbReference>
<dbReference type="STRING" id="39692.BST38_22410"/>
<keyword evidence="1" id="KW-0479">Metal-binding</keyword>
<reference evidence="3 4" key="1">
    <citation type="submission" date="2018-05" db="EMBL/GenBank/DDBJ databases">
        <authorList>
            <consortium name="IHU Genomes"/>
        </authorList>
    </citation>
    <scope>NUCLEOTIDE SEQUENCE [LARGE SCALE GENOMIC DNA]</scope>
    <source>
        <strain evidence="3 4">P7335</strain>
    </source>
</reference>
<dbReference type="PROSITE" id="PS51819">
    <property type="entry name" value="VOC"/>
    <property type="match status" value="2"/>
</dbReference>
<dbReference type="Gene3D" id="3.10.180.10">
    <property type="entry name" value="2,3-Dihydroxybiphenyl 1,2-Dioxygenase, domain 1"/>
    <property type="match status" value="2"/>
</dbReference>
<dbReference type="InterPro" id="IPR037523">
    <property type="entry name" value="VOC_core"/>
</dbReference>
<dbReference type="SUPFAM" id="SSF54593">
    <property type="entry name" value="Glyoxalase/Bleomycin resistance protein/Dihydroxybiphenyl dioxygenase"/>
    <property type="match status" value="2"/>
</dbReference>
<dbReference type="Pfam" id="PF13669">
    <property type="entry name" value="Glyoxalase_4"/>
    <property type="match status" value="1"/>
</dbReference>
<evidence type="ECO:0000256" key="1">
    <source>
        <dbReference type="ARBA" id="ARBA00022723"/>
    </source>
</evidence>
<dbReference type="Pfam" id="PF00903">
    <property type="entry name" value="Glyoxalase"/>
    <property type="match status" value="1"/>
</dbReference>